<dbReference type="GeneID" id="24265908"/>
<dbReference type="OMA" id="ASPKCQN"/>
<comment type="similarity">
    <text evidence="4">Belongs to the Hakai family.</text>
</comment>
<organism evidence="8 9">
    <name type="scientific">Plasmodium fragile</name>
    <dbReference type="NCBI Taxonomy" id="5857"/>
    <lineage>
        <taxon>Eukaryota</taxon>
        <taxon>Sar</taxon>
        <taxon>Alveolata</taxon>
        <taxon>Apicomplexa</taxon>
        <taxon>Aconoidasida</taxon>
        <taxon>Haemosporida</taxon>
        <taxon>Plasmodiidae</taxon>
        <taxon>Plasmodium</taxon>
        <taxon>Plasmodium (Plasmodium)</taxon>
    </lineage>
</organism>
<gene>
    <name evidence="8" type="ORF">AK88_00594</name>
</gene>
<dbReference type="EMBL" id="KQ001649">
    <property type="protein sequence ID" value="KJP89636.1"/>
    <property type="molecule type" value="Genomic_DNA"/>
</dbReference>
<dbReference type="RefSeq" id="XP_012333665.1">
    <property type="nucleotide sequence ID" value="XM_012478242.1"/>
</dbReference>
<dbReference type="Proteomes" id="UP000054561">
    <property type="component" value="Unassembled WGS sequence"/>
</dbReference>
<dbReference type="InterPro" id="IPR017907">
    <property type="entry name" value="Znf_RING_CS"/>
</dbReference>
<dbReference type="AlphaFoldDB" id="A0A0D9QU19"/>
<dbReference type="OrthoDB" id="378815at2759"/>
<proteinExistence type="inferred from homology"/>
<accession>A0A0D9QU19</accession>
<evidence type="ECO:0000256" key="4">
    <source>
        <dbReference type="ARBA" id="ARBA00038499"/>
    </source>
</evidence>
<dbReference type="GO" id="GO:0016567">
    <property type="term" value="P:protein ubiquitination"/>
    <property type="evidence" value="ECO:0007669"/>
    <property type="project" value="InterPro"/>
</dbReference>
<keyword evidence="1" id="KW-0479">Metal-binding</keyword>
<name>A0A0D9QU19_PLAFR</name>
<dbReference type="GO" id="GO:0030155">
    <property type="term" value="P:regulation of cell adhesion"/>
    <property type="evidence" value="ECO:0007669"/>
    <property type="project" value="TreeGrafter"/>
</dbReference>
<evidence type="ECO:0000259" key="7">
    <source>
        <dbReference type="PROSITE" id="PS50089"/>
    </source>
</evidence>
<feature type="domain" description="RING-type" evidence="7">
    <location>
        <begin position="40"/>
        <end position="78"/>
    </location>
</feature>
<feature type="region of interest" description="Disordered" evidence="6">
    <location>
        <begin position="289"/>
        <end position="326"/>
    </location>
</feature>
<dbReference type="GO" id="GO:0061630">
    <property type="term" value="F:ubiquitin protein ligase activity"/>
    <property type="evidence" value="ECO:0007669"/>
    <property type="project" value="InterPro"/>
</dbReference>
<dbReference type="PANTHER" id="PTHR13480">
    <property type="entry name" value="E3 UBIQUITIN-PROTEIN LIGASE HAKAI-RELATED"/>
    <property type="match status" value="1"/>
</dbReference>
<dbReference type="PANTHER" id="PTHR13480:SF0">
    <property type="entry name" value="E3 UBIQUITIN-PROTEIN LIGASE HAKAI"/>
    <property type="match status" value="1"/>
</dbReference>
<dbReference type="Gene3D" id="3.30.40.10">
    <property type="entry name" value="Zinc/RING finger domain, C3HC4 (zinc finger)"/>
    <property type="match status" value="1"/>
</dbReference>
<keyword evidence="9" id="KW-1185">Reference proteome</keyword>
<evidence type="ECO:0000256" key="6">
    <source>
        <dbReference type="SAM" id="MobiDB-lite"/>
    </source>
</evidence>
<evidence type="ECO:0000313" key="9">
    <source>
        <dbReference type="Proteomes" id="UP000054561"/>
    </source>
</evidence>
<sequence length="326" mass="35527">MSSFANNAGNYRNRTLGASPKCQNISHKVNSVENGPSIFCTLCALPYNAKIRLNPCFHVICGKCYELCAQQQTCLMCNVEINDVEFLFVGENVFVCPYGDCKKGFLNLKCFHYHIYFKHQFLKSANCYSEDVSSSSIMTGRQNPRGDALSLPSNEPFATSFFSNSDGLNAYTSNHVEDQEFNCDGGKNDPIASAASMNMSRATSINVVSRGGGALPLARDNTPFNVHSNPINNFVMDSKSLSLQSMALGGGAMSTSEKKNNVSGGNVPPTPMQFTGKWDYGNVPFKSDFNAFNVPPSSDPPPSNNPLGPSGKDNQEDDYDNLEDLM</sequence>
<evidence type="ECO:0000256" key="1">
    <source>
        <dbReference type="ARBA" id="ARBA00022723"/>
    </source>
</evidence>
<dbReference type="VEuPathDB" id="PlasmoDB:AK88_00594"/>
<dbReference type="PROSITE" id="PS50089">
    <property type="entry name" value="ZF_RING_2"/>
    <property type="match status" value="1"/>
</dbReference>
<dbReference type="InterPro" id="IPR013087">
    <property type="entry name" value="Znf_C2H2_type"/>
</dbReference>
<evidence type="ECO:0000313" key="8">
    <source>
        <dbReference type="EMBL" id="KJP89636.1"/>
    </source>
</evidence>
<keyword evidence="3" id="KW-0862">Zinc</keyword>
<evidence type="ECO:0000256" key="5">
    <source>
        <dbReference type="PROSITE-ProRule" id="PRU00175"/>
    </source>
</evidence>
<dbReference type="PROSITE" id="PS00028">
    <property type="entry name" value="ZINC_FINGER_C2H2_1"/>
    <property type="match status" value="1"/>
</dbReference>
<dbReference type="InterPro" id="IPR040383">
    <property type="entry name" value="HAKAI/CBLL2"/>
</dbReference>
<dbReference type="PROSITE" id="PS00518">
    <property type="entry name" value="ZF_RING_1"/>
    <property type="match status" value="1"/>
</dbReference>
<dbReference type="InterPro" id="IPR013083">
    <property type="entry name" value="Znf_RING/FYVE/PHD"/>
</dbReference>
<evidence type="ECO:0000256" key="3">
    <source>
        <dbReference type="ARBA" id="ARBA00022833"/>
    </source>
</evidence>
<reference evidence="8 9" key="1">
    <citation type="submission" date="2014-03" db="EMBL/GenBank/DDBJ databases">
        <title>The Genome Sequence of Plasmodium fragile nilgiri.</title>
        <authorList>
            <consortium name="The Broad Institute Genomics Platform"/>
            <consortium name="The Broad Institute Genome Sequencing Center for Infectious Disease"/>
            <person name="Neafsey D."/>
            <person name="Duraisingh M."/>
            <person name="Young S.K."/>
            <person name="Zeng Q."/>
            <person name="Gargeya S."/>
            <person name="Abouelleil A."/>
            <person name="Alvarado L."/>
            <person name="Chapman S.B."/>
            <person name="Gainer-Dewar J."/>
            <person name="Goldberg J."/>
            <person name="Griggs A."/>
            <person name="Gujja S."/>
            <person name="Hansen M."/>
            <person name="Howarth C."/>
            <person name="Imamovic A."/>
            <person name="Larimer J."/>
            <person name="Pearson M."/>
            <person name="Poon T.W."/>
            <person name="Priest M."/>
            <person name="Roberts A."/>
            <person name="Saif S."/>
            <person name="Shea T."/>
            <person name="Sykes S."/>
            <person name="Wortman J."/>
            <person name="Nusbaum C."/>
            <person name="Birren B."/>
        </authorList>
    </citation>
    <scope>NUCLEOTIDE SEQUENCE [LARGE SCALE GENOMIC DNA]</scope>
    <source>
        <strain evidence="9">nilgiri</strain>
    </source>
</reference>
<keyword evidence="2 5" id="KW-0863">Zinc-finger</keyword>
<feature type="compositionally biased region" description="Acidic residues" evidence="6">
    <location>
        <begin position="315"/>
        <end position="326"/>
    </location>
</feature>
<protein>
    <recommendedName>
        <fullName evidence="7">RING-type domain-containing protein</fullName>
    </recommendedName>
</protein>
<dbReference type="GO" id="GO:0008270">
    <property type="term" value="F:zinc ion binding"/>
    <property type="evidence" value="ECO:0007669"/>
    <property type="project" value="UniProtKB-KW"/>
</dbReference>
<evidence type="ECO:0000256" key="2">
    <source>
        <dbReference type="ARBA" id="ARBA00022771"/>
    </source>
</evidence>
<dbReference type="InterPro" id="IPR001841">
    <property type="entry name" value="Znf_RING"/>
</dbReference>